<feature type="region of interest" description="Disordered" evidence="1">
    <location>
        <begin position="1"/>
        <end position="41"/>
    </location>
</feature>
<feature type="non-terminal residue" evidence="2">
    <location>
        <position position="75"/>
    </location>
</feature>
<comment type="caution">
    <text evidence="2">The sequence shown here is derived from an EMBL/GenBank/DDBJ whole genome shotgun (WGS) entry which is preliminary data.</text>
</comment>
<accession>A0ABR1GH98</accession>
<evidence type="ECO:0000313" key="2">
    <source>
        <dbReference type="EMBL" id="KAK7397647.1"/>
    </source>
</evidence>
<name>A0ABR1GH98_9HYPO</name>
<dbReference type="EMBL" id="JAZAVJ010000461">
    <property type="protein sequence ID" value="KAK7397647.1"/>
    <property type="molecule type" value="Genomic_DNA"/>
</dbReference>
<dbReference type="Gene3D" id="1.10.286.10">
    <property type="match status" value="1"/>
</dbReference>
<keyword evidence="3" id="KW-1185">Reference proteome</keyword>
<dbReference type="Proteomes" id="UP001498476">
    <property type="component" value="Unassembled WGS sequence"/>
</dbReference>
<protein>
    <submittedName>
        <fullName evidence="2">GTP cyclohydrolase 1</fullName>
        <ecNumber evidence="2">3.5.4.16</ecNumber>
    </submittedName>
</protein>
<reference evidence="2 3" key="1">
    <citation type="journal article" date="2025" name="Microbiol. Resour. Announc.">
        <title>Draft genome sequences for Neonectria magnoliae and Neonectria punicea, canker pathogens of Liriodendron tulipifera and Acer saccharum in West Virginia.</title>
        <authorList>
            <person name="Petronek H.M."/>
            <person name="Kasson M.T."/>
            <person name="Metheny A.M."/>
            <person name="Stauder C.M."/>
            <person name="Lovett B."/>
            <person name="Lynch S.C."/>
            <person name="Garnas J.R."/>
            <person name="Kasson L.R."/>
            <person name="Stajich J.E."/>
        </authorList>
    </citation>
    <scope>NUCLEOTIDE SEQUENCE [LARGE SCALE GENOMIC DNA]</scope>
    <source>
        <strain evidence="2 3">NRRL 64653</strain>
    </source>
</reference>
<dbReference type="SUPFAM" id="SSF55620">
    <property type="entry name" value="Tetrahydrobiopterin biosynthesis enzymes-like"/>
    <property type="match status" value="1"/>
</dbReference>
<keyword evidence="2" id="KW-0378">Hydrolase</keyword>
<dbReference type="EC" id="3.5.4.16" evidence="2"/>
<dbReference type="GO" id="GO:0003934">
    <property type="term" value="F:GTP cyclohydrolase I activity"/>
    <property type="evidence" value="ECO:0007669"/>
    <property type="project" value="UniProtKB-EC"/>
</dbReference>
<organism evidence="2 3">
    <name type="scientific">Neonectria punicea</name>
    <dbReference type="NCBI Taxonomy" id="979145"/>
    <lineage>
        <taxon>Eukaryota</taxon>
        <taxon>Fungi</taxon>
        <taxon>Dikarya</taxon>
        <taxon>Ascomycota</taxon>
        <taxon>Pezizomycotina</taxon>
        <taxon>Sordariomycetes</taxon>
        <taxon>Hypocreomycetidae</taxon>
        <taxon>Hypocreales</taxon>
        <taxon>Nectriaceae</taxon>
        <taxon>Neonectria</taxon>
    </lineage>
</organism>
<gene>
    <name evidence="2" type="primary">GCH1_2</name>
    <name evidence="2" type="ORF">QQX98_012983</name>
</gene>
<evidence type="ECO:0000313" key="3">
    <source>
        <dbReference type="Proteomes" id="UP001498476"/>
    </source>
</evidence>
<evidence type="ECO:0000256" key="1">
    <source>
        <dbReference type="SAM" id="MobiDB-lite"/>
    </source>
</evidence>
<sequence length="75" mass="8123">MKVAVPGDSRAAKSLSPAIDVDGLSRPTAGTRERREDNEEQAAVRLEKMRGAVRTLLECVGEDADRDGLLDTSLR</sequence>
<proteinExistence type="predicted"/>
<dbReference type="InterPro" id="IPR043134">
    <property type="entry name" value="GTP-CH-I_N"/>
</dbReference>